<organism evidence="1 2">
    <name type="scientific">Camellia lanceoleosa</name>
    <dbReference type="NCBI Taxonomy" id="1840588"/>
    <lineage>
        <taxon>Eukaryota</taxon>
        <taxon>Viridiplantae</taxon>
        <taxon>Streptophyta</taxon>
        <taxon>Embryophyta</taxon>
        <taxon>Tracheophyta</taxon>
        <taxon>Spermatophyta</taxon>
        <taxon>Magnoliopsida</taxon>
        <taxon>eudicotyledons</taxon>
        <taxon>Gunneridae</taxon>
        <taxon>Pentapetalae</taxon>
        <taxon>asterids</taxon>
        <taxon>Ericales</taxon>
        <taxon>Theaceae</taxon>
        <taxon>Camellia</taxon>
    </lineage>
</organism>
<keyword evidence="2" id="KW-1185">Reference proteome</keyword>
<proteinExistence type="predicted"/>
<comment type="caution">
    <text evidence="1">The sequence shown here is derived from an EMBL/GenBank/DDBJ whole genome shotgun (WGS) entry which is preliminary data.</text>
</comment>
<protein>
    <submittedName>
        <fullName evidence="1">2-alkenal reductase (NADP(+)-dependent)</fullName>
    </submittedName>
</protein>
<reference evidence="1 2" key="1">
    <citation type="journal article" date="2022" name="Plant J.">
        <title>Chromosome-level genome of Camellia lanceoleosa provides a valuable resource for understanding genome evolution and self-incompatibility.</title>
        <authorList>
            <person name="Gong W."/>
            <person name="Xiao S."/>
            <person name="Wang L."/>
            <person name="Liao Z."/>
            <person name="Chang Y."/>
            <person name="Mo W."/>
            <person name="Hu G."/>
            <person name="Li W."/>
            <person name="Zhao G."/>
            <person name="Zhu H."/>
            <person name="Hu X."/>
            <person name="Ji K."/>
            <person name="Xiang X."/>
            <person name="Song Q."/>
            <person name="Yuan D."/>
            <person name="Jin S."/>
            <person name="Zhang L."/>
        </authorList>
    </citation>
    <scope>NUCLEOTIDE SEQUENCE [LARGE SCALE GENOMIC DNA]</scope>
    <source>
        <strain evidence="1">SQ_2022a</strain>
    </source>
</reference>
<dbReference type="Proteomes" id="UP001060215">
    <property type="component" value="Chromosome 5"/>
</dbReference>
<dbReference type="EMBL" id="CM045762">
    <property type="protein sequence ID" value="KAI8012635.1"/>
    <property type="molecule type" value="Genomic_DNA"/>
</dbReference>
<gene>
    <name evidence="1" type="ORF">LOK49_LG06G01997</name>
</gene>
<sequence length="140" mass="16102">MSTFQQLLDQFDNLLGNLQSCSVVMLWEVLDPRKSAPQHETSWPHCCVRHDLTIQSCPDRWHTQLDVSYLQTSSCMEGFLISDYYNLYPKFVDMILLHIKEMKINYIEDIAEGLESGLATLVGLFSGWNVGKQVVLVARF</sequence>
<accession>A0ACC0HHD9</accession>
<evidence type="ECO:0000313" key="2">
    <source>
        <dbReference type="Proteomes" id="UP001060215"/>
    </source>
</evidence>
<name>A0ACC0HHD9_9ERIC</name>
<evidence type="ECO:0000313" key="1">
    <source>
        <dbReference type="EMBL" id="KAI8012635.1"/>
    </source>
</evidence>